<accession>A0A2S6H4Z1</accession>
<evidence type="ECO:0000313" key="1">
    <source>
        <dbReference type="EMBL" id="PPK72552.1"/>
    </source>
</evidence>
<proteinExistence type="predicted"/>
<evidence type="ECO:0000313" key="2">
    <source>
        <dbReference type="Proteomes" id="UP000240010"/>
    </source>
</evidence>
<comment type="caution">
    <text evidence="1">The sequence shown here is derived from an EMBL/GenBank/DDBJ whole genome shotgun (WGS) entry which is preliminary data.</text>
</comment>
<protein>
    <submittedName>
        <fullName evidence="1">Uncharacterized protein</fullName>
    </submittedName>
</protein>
<dbReference type="Proteomes" id="UP000240010">
    <property type="component" value="Unassembled WGS sequence"/>
</dbReference>
<dbReference type="EMBL" id="PTIZ01000017">
    <property type="protein sequence ID" value="PPK72552.1"/>
    <property type="molecule type" value="Genomic_DNA"/>
</dbReference>
<dbReference type="AlphaFoldDB" id="A0A2S6H4Z1"/>
<reference evidence="1 2" key="1">
    <citation type="submission" date="2018-02" db="EMBL/GenBank/DDBJ databases">
        <title>Subsurface microbial communities from deep shales in Ohio and West Virginia, USA.</title>
        <authorList>
            <person name="Wrighton K."/>
        </authorList>
    </citation>
    <scope>NUCLEOTIDE SEQUENCE [LARGE SCALE GENOMIC DNA]</scope>
    <source>
        <strain evidence="1 2">OWC-DMM</strain>
    </source>
</reference>
<name>A0A2S6H4Z1_9GAMM</name>
<gene>
    <name evidence="1" type="ORF">B0F87_11735</name>
</gene>
<sequence length="121" mass="14203">MYSEAGSSVGNQPMMKLEWDRVERVLTRIVRGLFFQRNKKLIPDDHELIIKAPDVKLFNVLDKYPFEQIANICDGVFRYWLCELNDDKTHSLWLMSFCDSIWVLGYICPTKNAIKSLNQTK</sequence>
<organism evidence="1 2">
    <name type="scientific">Methylobacter tundripaludum</name>
    <dbReference type="NCBI Taxonomy" id="173365"/>
    <lineage>
        <taxon>Bacteria</taxon>
        <taxon>Pseudomonadati</taxon>
        <taxon>Pseudomonadota</taxon>
        <taxon>Gammaproteobacteria</taxon>
        <taxon>Methylococcales</taxon>
        <taxon>Methylococcaceae</taxon>
        <taxon>Methylobacter</taxon>
    </lineage>
</organism>